<dbReference type="Proteomes" id="UP001461498">
    <property type="component" value="Unassembled WGS sequence"/>
</dbReference>
<dbReference type="Gene3D" id="3.80.10.10">
    <property type="entry name" value="Ribonuclease Inhibitor"/>
    <property type="match status" value="1"/>
</dbReference>
<dbReference type="EMBL" id="JAPXFL010000012">
    <property type="protein sequence ID" value="KAK9498879.1"/>
    <property type="molecule type" value="Genomic_DNA"/>
</dbReference>
<gene>
    <name evidence="1" type="ORF">O3M35_003433</name>
</gene>
<sequence length="527" mass="62648">MQRKTTDAAEKKLQEYNSVVELSERIKNVEEVYGGLVVSLKLPWDYPKNYDNEERCYNREVYLHERCLRTVHICDVFSEIDDRRRHGKLLDRTSVIYFPEPIERLKLPSKLGKHLWQVFNKNLKPDKLFIKNLEEALRITLPRFNLCRRYIEAFVLNETLYNFTWINNSVKLETIRSIAYFMEDQPYLTTVNLENALFTPQEGIRFLYIFGFLAGKYIEYMNLGYFFKYGSHPIIDPLRNEYTIYDSFEFTEDDANLASDEEIHHYWNLLMNKKFDLAIEPKELLHIYKITLNFFNTLTSLHIHYSYLCERQGKPLCQIGSILNGTLEVLYILCTKHDLPETTKQYISTDAWKRALQTCPNLKVYFMISCVPHYDSIKKIVLPVIPLVGFYMDSGLGTIHQDNSSKWYIGCTIKMLISYFYHSLRTLNLHLWHSNQKVDIVVCKCITEFFYLEEFEYRGPFDKLDTLKELCDFITSNNLRIRLFHVYILEDPCYPELYQEAISAVYEEYKSKFIARDINFLLQTSVI</sequence>
<dbReference type="AlphaFoldDB" id="A0AAW1CRJ4"/>
<organism evidence="1 2">
    <name type="scientific">Rhynocoris fuscipes</name>
    <dbReference type="NCBI Taxonomy" id="488301"/>
    <lineage>
        <taxon>Eukaryota</taxon>
        <taxon>Metazoa</taxon>
        <taxon>Ecdysozoa</taxon>
        <taxon>Arthropoda</taxon>
        <taxon>Hexapoda</taxon>
        <taxon>Insecta</taxon>
        <taxon>Pterygota</taxon>
        <taxon>Neoptera</taxon>
        <taxon>Paraneoptera</taxon>
        <taxon>Hemiptera</taxon>
        <taxon>Heteroptera</taxon>
        <taxon>Panheteroptera</taxon>
        <taxon>Cimicomorpha</taxon>
        <taxon>Reduviidae</taxon>
        <taxon>Harpactorinae</taxon>
        <taxon>Harpactorini</taxon>
        <taxon>Rhynocoris</taxon>
    </lineage>
</organism>
<proteinExistence type="predicted"/>
<keyword evidence="2" id="KW-1185">Reference proteome</keyword>
<evidence type="ECO:0000313" key="2">
    <source>
        <dbReference type="Proteomes" id="UP001461498"/>
    </source>
</evidence>
<evidence type="ECO:0000313" key="1">
    <source>
        <dbReference type="EMBL" id="KAK9498879.1"/>
    </source>
</evidence>
<accession>A0AAW1CRJ4</accession>
<reference evidence="1 2" key="1">
    <citation type="submission" date="2022-12" db="EMBL/GenBank/DDBJ databases">
        <title>Chromosome-level genome assembly of true bugs.</title>
        <authorList>
            <person name="Ma L."/>
            <person name="Li H."/>
        </authorList>
    </citation>
    <scope>NUCLEOTIDE SEQUENCE [LARGE SCALE GENOMIC DNA]</scope>
    <source>
        <strain evidence="1">Lab_2022b</strain>
    </source>
</reference>
<protein>
    <submittedName>
        <fullName evidence="1">Uncharacterized protein</fullName>
    </submittedName>
</protein>
<dbReference type="InterPro" id="IPR032675">
    <property type="entry name" value="LRR_dom_sf"/>
</dbReference>
<name>A0AAW1CRJ4_9HEMI</name>
<comment type="caution">
    <text evidence="1">The sequence shown here is derived from an EMBL/GenBank/DDBJ whole genome shotgun (WGS) entry which is preliminary data.</text>
</comment>